<proteinExistence type="predicted"/>
<dbReference type="EMBL" id="WRXO01000011">
    <property type="protein sequence ID" value="MVT44507.1"/>
    <property type="molecule type" value="Genomic_DNA"/>
</dbReference>
<evidence type="ECO:0008006" key="3">
    <source>
        <dbReference type="Google" id="ProtNLM"/>
    </source>
</evidence>
<gene>
    <name evidence="1" type="ORF">GO495_28190</name>
</gene>
<keyword evidence="2" id="KW-1185">Reference proteome</keyword>
<sequence>MKQLFLFVPLLFIIHGSYAQSILNKTVSVNVTQQPLATVLDNISSEGNFHFSYIKDFIRDDSLVSVNVSHKTVKQVLDIIFQGSCQYKEIGNQLILQRIGKDKWYSVSGYITDAITGKPVSNATIYERMQLISTMTNEQGFFRIRLREKDQITAITVSKDLYKDTAMIIISKHDQEMKASIKPSNPIMLSIVDVNQYSHVEQTWLGHFFLSSRQRVQSLNLREFFTKQPYQYSIVPSLGTHGKLGSQVVNKFSLNMIGGYTAGLNGVEMAGIFNIDQKDVKYVQAAGVFNIVGGKLEGVQFAGLHNHVLDSMKGLQASGISNVVRGGFEGVQLSGIVNHVKGNIEGMQASGIANISEDSIRGAELAGILNDTKYISGFQASGVGNLVRGNMEGVQLAGIFNYTKGFNGFHAAGIGNIARGPVEGIQAAGIFNYAKKLKGVQVGLVNIADSSDGYSIGLFNLVMKDGYHRLDIYSDEMLDINLAWKSGNRKLYTIFLAGASLNNEEKAYSFGFGLGHSFRLNQKMSIEAEFISQSVYLGSWKYQESLNRFQPVLNIKLAKNITLFAGPSFTISSHEAGAMPVAGYKAALPGRYNAFKMGDNASGWFGWHAGIGFF</sequence>
<name>A0A6N8JH04_9BACT</name>
<reference evidence="1 2" key="1">
    <citation type="submission" date="2019-12" db="EMBL/GenBank/DDBJ databases">
        <title>The draft genomic sequence of strain Chitinophaga oryziterrae JCM 16595.</title>
        <authorList>
            <person name="Zhang X."/>
        </authorList>
    </citation>
    <scope>NUCLEOTIDE SEQUENCE [LARGE SCALE GENOMIC DNA]</scope>
    <source>
        <strain evidence="1 2">JCM 16595</strain>
    </source>
</reference>
<dbReference type="InterPro" id="IPR008969">
    <property type="entry name" value="CarboxyPept-like_regulatory"/>
</dbReference>
<dbReference type="AlphaFoldDB" id="A0A6N8JH04"/>
<dbReference type="SUPFAM" id="SSF49464">
    <property type="entry name" value="Carboxypeptidase regulatory domain-like"/>
    <property type="match status" value="1"/>
</dbReference>
<dbReference type="NCBIfam" id="NF047436">
    <property type="entry name" value="LA_2272_repeat"/>
    <property type="match status" value="1"/>
</dbReference>
<dbReference type="Proteomes" id="UP000468388">
    <property type="component" value="Unassembled WGS sequence"/>
</dbReference>
<accession>A0A6N8JH04</accession>
<evidence type="ECO:0000313" key="2">
    <source>
        <dbReference type="Proteomes" id="UP000468388"/>
    </source>
</evidence>
<evidence type="ECO:0000313" key="1">
    <source>
        <dbReference type="EMBL" id="MVT44507.1"/>
    </source>
</evidence>
<protein>
    <recommendedName>
        <fullName evidence="3">Carboxypeptidase-like regulatory domain-containing protein</fullName>
    </recommendedName>
</protein>
<comment type="caution">
    <text evidence="1">The sequence shown here is derived from an EMBL/GenBank/DDBJ whole genome shotgun (WGS) entry which is preliminary data.</text>
</comment>
<organism evidence="1 2">
    <name type="scientific">Chitinophaga oryziterrae</name>
    <dbReference type="NCBI Taxonomy" id="1031224"/>
    <lineage>
        <taxon>Bacteria</taxon>
        <taxon>Pseudomonadati</taxon>
        <taxon>Bacteroidota</taxon>
        <taxon>Chitinophagia</taxon>
        <taxon>Chitinophagales</taxon>
        <taxon>Chitinophagaceae</taxon>
        <taxon>Chitinophaga</taxon>
    </lineage>
</organism>
<dbReference type="OrthoDB" id="5505971at2"/>
<dbReference type="InterPro" id="IPR058093">
    <property type="entry name" value="LA_2272-like"/>
</dbReference>
<dbReference type="RefSeq" id="WP_157303299.1">
    <property type="nucleotide sequence ID" value="NZ_BAAAZB010000036.1"/>
</dbReference>
<dbReference type="Gene3D" id="2.60.40.1120">
    <property type="entry name" value="Carboxypeptidase-like, regulatory domain"/>
    <property type="match status" value="1"/>
</dbReference>